<accession>A0A2T0R719</accession>
<keyword evidence="2" id="KW-0813">Transport</keyword>
<dbReference type="PANTHER" id="PTHR23513">
    <property type="entry name" value="INTEGRAL MEMBRANE EFFLUX PROTEIN-RELATED"/>
    <property type="match status" value="1"/>
</dbReference>
<dbReference type="PROSITE" id="PS50850">
    <property type="entry name" value="MFS"/>
    <property type="match status" value="1"/>
</dbReference>
<proteinExistence type="predicted"/>
<evidence type="ECO:0000256" key="1">
    <source>
        <dbReference type="ARBA" id="ARBA00004651"/>
    </source>
</evidence>
<dbReference type="InterPro" id="IPR010290">
    <property type="entry name" value="TM_effector"/>
</dbReference>
<evidence type="ECO:0000256" key="2">
    <source>
        <dbReference type="ARBA" id="ARBA00022448"/>
    </source>
</evidence>
<dbReference type="EMBL" id="PVZF01000003">
    <property type="protein sequence ID" value="PRY16966.1"/>
    <property type="molecule type" value="Genomic_DNA"/>
</dbReference>
<feature type="transmembrane region" description="Helical" evidence="7">
    <location>
        <begin position="396"/>
        <end position="414"/>
    </location>
</feature>
<evidence type="ECO:0000256" key="5">
    <source>
        <dbReference type="ARBA" id="ARBA00022989"/>
    </source>
</evidence>
<reference evidence="9 10" key="1">
    <citation type="submission" date="2018-03" db="EMBL/GenBank/DDBJ databases">
        <title>Genomic Encyclopedia of Archaeal and Bacterial Type Strains, Phase II (KMG-II): from individual species to whole genera.</title>
        <authorList>
            <person name="Goeker M."/>
        </authorList>
    </citation>
    <scope>NUCLEOTIDE SEQUENCE [LARGE SCALE GENOMIC DNA]</scope>
    <source>
        <strain evidence="9 10">DSM 19711</strain>
    </source>
</reference>
<comment type="caution">
    <text evidence="9">The sequence shown here is derived from an EMBL/GenBank/DDBJ whole genome shotgun (WGS) entry which is preliminary data.</text>
</comment>
<comment type="subcellular location">
    <subcellularLocation>
        <location evidence="1">Cell membrane</location>
        <topology evidence="1">Multi-pass membrane protein</topology>
    </subcellularLocation>
</comment>
<keyword evidence="6 7" id="KW-0472">Membrane</keyword>
<dbReference type="Gene3D" id="1.20.1250.20">
    <property type="entry name" value="MFS general substrate transporter like domains"/>
    <property type="match status" value="1"/>
</dbReference>
<sequence>MCAGCGTPTHVPDAPAPRRFAALRDRNCGPYLVGGMLSMMADNVEHVITYWVLWQQFHSPALTGFQVISHWTPFLLLSVWFGGLADRYDCRRVVQAAQLLFLAVSLAWGVLFLTGSLSIPAACVLLVLHGTAGALWRPAEQMMLQDFVGREDLPSAVRLNSTFQGLGVLLGPVVGSALLIGLGAELGIFANALVYLPLTVFLLRTKFTGHTRSGVVARERVGALGAVRAARTVMRNPEIAGAIVVAGLTSLFVGSALQTVMPEFAEGFGDASSSAYGVLLFANGLGGVVGGIVLEATGWVRPNLTAAVVSTFLFGGFIAAFALSGSLVLAVVVLVLGGVANLVSVSVTQTIVQLKAEPAERGRTVGVYSMASGGLKVGSGFSIGLLGAVVGVQTSVVVSGAALALGAVAAGLAVRANRRPAVTGG</sequence>
<feature type="transmembrane region" description="Helical" evidence="7">
    <location>
        <begin position="239"/>
        <end position="261"/>
    </location>
</feature>
<name>A0A2T0R719_9ACTN</name>
<dbReference type="CDD" id="cd06173">
    <property type="entry name" value="MFS_MefA_like"/>
    <property type="match status" value="1"/>
</dbReference>
<dbReference type="AlphaFoldDB" id="A0A2T0R719"/>
<evidence type="ECO:0000256" key="7">
    <source>
        <dbReference type="SAM" id="Phobius"/>
    </source>
</evidence>
<keyword evidence="5 7" id="KW-1133">Transmembrane helix</keyword>
<feature type="transmembrane region" description="Helical" evidence="7">
    <location>
        <begin position="273"/>
        <end position="294"/>
    </location>
</feature>
<protein>
    <submittedName>
        <fullName evidence="9">Transmembrane secretion effector</fullName>
    </submittedName>
</protein>
<gene>
    <name evidence="9" type="ORF">CLV37_103401</name>
</gene>
<evidence type="ECO:0000259" key="8">
    <source>
        <dbReference type="PROSITE" id="PS50850"/>
    </source>
</evidence>
<evidence type="ECO:0000256" key="6">
    <source>
        <dbReference type="ARBA" id="ARBA00023136"/>
    </source>
</evidence>
<dbReference type="GO" id="GO:0022857">
    <property type="term" value="F:transmembrane transporter activity"/>
    <property type="evidence" value="ECO:0007669"/>
    <property type="project" value="InterPro"/>
</dbReference>
<feature type="transmembrane region" description="Helical" evidence="7">
    <location>
        <begin position="186"/>
        <end position="203"/>
    </location>
</feature>
<dbReference type="SUPFAM" id="SSF103473">
    <property type="entry name" value="MFS general substrate transporter"/>
    <property type="match status" value="1"/>
</dbReference>
<feature type="domain" description="Major facilitator superfamily (MFS) profile" evidence="8">
    <location>
        <begin position="27"/>
        <end position="418"/>
    </location>
</feature>
<feature type="transmembrane region" description="Helical" evidence="7">
    <location>
        <begin position="329"/>
        <end position="352"/>
    </location>
</feature>
<feature type="transmembrane region" description="Helical" evidence="7">
    <location>
        <begin position="306"/>
        <end position="323"/>
    </location>
</feature>
<keyword evidence="3" id="KW-1003">Cell membrane</keyword>
<keyword evidence="10" id="KW-1185">Reference proteome</keyword>
<dbReference type="RefSeq" id="WP_211298499.1">
    <property type="nucleotide sequence ID" value="NZ_PVZF01000003.1"/>
</dbReference>
<feature type="transmembrane region" description="Helical" evidence="7">
    <location>
        <begin position="117"/>
        <end position="136"/>
    </location>
</feature>
<dbReference type="PANTHER" id="PTHR23513:SF11">
    <property type="entry name" value="STAPHYLOFERRIN A TRANSPORTER"/>
    <property type="match status" value="1"/>
</dbReference>
<evidence type="ECO:0000256" key="3">
    <source>
        <dbReference type="ARBA" id="ARBA00022475"/>
    </source>
</evidence>
<evidence type="ECO:0000313" key="9">
    <source>
        <dbReference type="EMBL" id="PRY16966.1"/>
    </source>
</evidence>
<dbReference type="GO" id="GO:0005886">
    <property type="term" value="C:plasma membrane"/>
    <property type="evidence" value="ECO:0007669"/>
    <property type="project" value="UniProtKB-SubCell"/>
</dbReference>
<dbReference type="InterPro" id="IPR020846">
    <property type="entry name" value="MFS_dom"/>
</dbReference>
<dbReference type="Pfam" id="PF05977">
    <property type="entry name" value="MFS_3"/>
    <property type="match status" value="1"/>
</dbReference>
<evidence type="ECO:0000256" key="4">
    <source>
        <dbReference type="ARBA" id="ARBA00022692"/>
    </source>
</evidence>
<dbReference type="Proteomes" id="UP000238083">
    <property type="component" value="Unassembled WGS sequence"/>
</dbReference>
<organism evidence="9 10">
    <name type="scientific">Kineococcus rhizosphaerae</name>
    <dbReference type="NCBI Taxonomy" id="559628"/>
    <lineage>
        <taxon>Bacteria</taxon>
        <taxon>Bacillati</taxon>
        <taxon>Actinomycetota</taxon>
        <taxon>Actinomycetes</taxon>
        <taxon>Kineosporiales</taxon>
        <taxon>Kineosporiaceae</taxon>
        <taxon>Kineococcus</taxon>
    </lineage>
</organism>
<keyword evidence="4 7" id="KW-0812">Transmembrane</keyword>
<feature type="transmembrane region" description="Helical" evidence="7">
    <location>
        <begin position="61"/>
        <end position="81"/>
    </location>
</feature>
<feature type="transmembrane region" description="Helical" evidence="7">
    <location>
        <begin position="373"/>
        <end position="390"/>
    </location>
</feature>
<evidence type="ECO:0000313" key="10">
    <source>
        <dbReference type="Proteomes" id="UP000238083"/>
    </source>
</evidence>
<dbReference type="InterPro" id="IPR036259">
    <property type="entry name" value="MFS_trans_sf"/>
</dbReference>